<proteinExistence type="predicted"/>
<reference evidence="1" key="1">
    <citation type="submission" date="2023-08" db="EMBL/GenBank/DDBJ databases">
        <authorList>
            <person name="Chen Y."/>
            <person name="Shah S."/>
            <person name="Dougan E. K."/>
            <person name="Thang M."/>
            <person name="Chan C."/>
        </authorList>
    </citation>
    <scope>NUCLEOTIDE SEQUENCE</scope>
</reference>
<protein>
    <submittedName>
        <fullName evidence="1">Uncharacterized protein</fullName>
    </submittedName>
</protein>
<keyword evidence="2" id="KW-1185">Reference proteome</keyword>
<sequence>MHDSPACDASEPHVFCKILHQLCQKGLFLGAICNLPSDTWSTAAEQMSPDPPRTSHALRRASQLWGLRELSSRQCSELALSNRVLQRSAVRSLACGGGVVLLEHPGRPSTASPWILPQIQQWLQMPDALRSQHFSLIALSPVLSLTSQSRFVFLVFWMCLSNPNKLNCIYRVNCDTQSSLACKSIPVLTQVSVGGTGGCFLGSQLKYWQNVTDALPNYVPKDPEHPHWLPDPSEDCLPPAGTLAKIPLESKMISTGLGYQADVRSLHLVACPWFFTTSDPAK</sequence>
<dbReference type="Proteomes" id="UP001178507">
    <property type="component" value="Unassembled WGS sequence"/>
</dbReference>
<organism evidence="1 2">
    <name type="scientific">Effrenium voratum</name>
    <dbReference type="NCBI Taxonomy" id="2562239"/>
    <lineage>
        <taxon>Eukaryota</taxon>
        <taxon>Sar</taxon>
        <taxon>Alveolata</taxon>
        <taxon>Dinophyceae</taxon>
        <taxon>Suessiales</taxon>
        <taxon>Symbiodiniaceae</taxon>
        <taxon>Effrenium</taxon>
    </lineage>
</organism>
<dbReference type="EMBL" id="CAUJNA010003461">
    <property type="protein sequence ID" value="CAJ1402657.1"/>
    <property type="molecule type" value="Genomic_DNA"/>
</dbReference>
<comment type="caution">
    <text evidence="1">The sequence shown here is derived from an EMBL/GenBank/DDBJ whole genome shotgun (WGS) entry which is preliminary data.</text>
</comment>
<name>A0AA36JBL0_9DINO</name>
<gene>
    <name evidence="1" type="ORF">EVOR1521_LOCUS25494</name>
</gene>
<evidence type="ECO:0000313" key="2">
    <source>
        <dbReference type="Proteomes" id="UP001178507"/>
    </source>
</evidence>
<accession>A0AA36JBL0</accession>
<dbReference type="AlphaFoldDB" id="A0AA36JBL0"/>
<evidence type="ECO:0000313" key="1">
    <source>
        <dbReference type="EMBL" id="CAJ1402657.1"/>
    </source>
</evidence>